<dbReference type="EMBL" id="UYRU01073727">
    <property type="protein sequence ID" value="VDN23768.1"/>
    <property type="molecule type" value="Genomic_DNA"/>
</dbReference>
<evidence type="ECO:0000313" key="3">
    <source>
        <dbReference type="Proteomes" id="UP000281553"/>
    </source>
</evidence>
<feature type="non-terminal residue" evidence="2">
    <location>
        <position position="1"/>
    </location>
</feature>
<gene>
    <name evidence="2" type="ORF">DILT_LOCUS14316</name>
</gene>
<organism evidence="2 3">
    <name type="scientific">Dibothriocephalus latus</name>
    <name type="common">Fish tapeworm</name>
    <name type="synonym">Diphyllobothrium latum</name>
    <dbReference type="NCBI Taxonomy" id="60516"/>
    <lineage>
        <taxon>Eukaryota</taxon>
        <taxon>Metazoa</taxon>
        <taxon>Spiralia</taxon>
        <taxon>Lophotrochozoa</taxon>
        <taxon>Platyhelminthes</taxon>
        <taxon>Cestoda</taxon>
        <taxon>Eucestoda</taxon>
        <taxon>Diphyllobothriidea</taxon>
        <taxon>Diphyllobothriidae</taxon>
        <taxon>Dibothriocephalus</taxon>
    </lineage>
</organism>
<dbReference type="AlphaFoldDB" id="A0A3P7MMN1"/>
<proteinExistence type="predicted"/>
<dbReference type="OrthoDB" id="6282260at2759"/>
<protein>
    <submittedName>
        <fullName evidence="2">Uncharacterized protein</fullName>
    </submittedName>
</protein>
<keyword evidence="3" id="KW-1185">Reference proteome</keyword>
<sequence length="141" mass="16189">RHLYDPFLTLYPLLLGNKYCLGWVRTKSAATFYPFPSPPLPPPTEIRRPLRVLFNAWPIGCCLLLHVPLHLRIQTEAEKSDYQLNLRLPRPDFAKDSSPPEDQNGEPGLPQASSRVLRRWLSIFDCALFFSSTLCPKQRSV</sequence>
<reference evidence="2 3" key="1">
    <citation type="submission" date="2018-11" db="EMBL/GenBank/DDBJ databases">
        <authorList>
            <consortium name="Pathogen Informatics"/>
        </authorList>
    </citation>
    <scope>NUCLEOTIDE SEQUENCE [LARGE SCALE GENOMIC DNA]</scope>
</reference>
<evidence type="ECO:0000313" key="2">
    <source>
        <dbReference type="EMBL" id="VDN23768.1"/>
    </source>
</evidence>
<dbReference type="Proteomes" id="UP000281553">
    <property type="component" value="Unassembled WGS sequence"/>
</dbReference>
<feature type="region of interest" description="Disordered" evidence="1">
    <location>
        <begin position="89"/>
        <end position="111"/>
    </location>
</feature>
<name>A0A3P7MMN1_DIBLA</name>
<evidence type="ECO:0000256" key="1">
    <source>
        <dbReference type="SAM" id="MobiDB-lite"/>
    </source>
</evidence>
<accession>A0A3P7MMN1</accession>